<sequence>MRGTIYDERIAPASIHHDYSNYRESMSAVNEHRQAPNADKFFNAFRYAFQTDPFFIGNTAYKTFC</sequence>
<reference evidence="2" key="1">
    <citation type="submission" date="2018-03" db="EMBL/GenBank/DDBJ databases">
        <authorList>
            <person name="Zecchin S."/>
        </authorList>
    </citation>
    <scope>NUCLEOTIDE SEQUENCE [LARGE SCALE GENOMIC DNA]</scope>
</reference>
<evidence type="ECO:0000313" key="1">
    <source>
        <dbReference type="EMBL" id="SPQ00534.1"/>
    </source>
</evidence>
<dbReference type="EMBL" id="OUUY01000071">
    <property type="protein sequence ID" value="SPQ00534.1"/>
    <property type="molecule type" value="Genomic_DNA"/>
</dbReference>
<dbReference type="AlphaFoldDB" id="A0A2U3QGH9"/>
<gene>
    <name evidence="1" type="ORF">NBG4_260029</name>
</gene>
<keyword evidence="2" id="KW-1185">Reference proteome</keyword>
<accession>A0A2U3QGH9</accession>
<organism evidence="1 2">
    <name type="scientific">Candidatus Sulfobium mesophilum</name>
    <dbReference type="NCBI Taxonomy" id="2016548"/>
    <lineage>
        <taxon>Bacteria</taxon>
        <taxon>Pseudomonadati</taxon>
        <taxon>Nitrospirota</taxon>
        <taxon>Nitrospiria</taxon>
        <taxon>Nitrospirales</taxon>
        <taxon>Nitrospiraceae</taxon>
        <taxon>Candidatus Sulfobium</taxon>
    </lineage>
</organism>
<name>A0A2U3QGH9_9BACT</name>
<evidence type="ECO:0000313" key="2">
    <source>
        <dbReference type="Proteomes" id="UP000245125"/>
    </source>
</evidence>
<dbReference type="Proteomes" id="UP000245125">
    <property type="component" value="Unassembled WGS sequence"/>
</dbReference>
<protein>
    <submittedName>
        <fullName evidence="1">Uncharacterized protein</fullName>
    </submittedName>
</protein>
<proteinExistence type="predicted"/>